<protein>
    <submittedName>
        <fullName evidence="8">Sulfatase</fullName>
    </submittedName>
</protein>
<dbReference type="PANTHER" id="PTHR42693">
    <property type="entry name" value="ARYLSULFATASE FAMILY MEMBER"/>
    <property type="match status" value="1"/>
</dbReference>
<comment type="caution">
    <text evidence="8">The sequence shown here is derived from an EMBL/GenBank/DDBJ whole genome shotgun (WGS) entry which is preliminary data.</text>
</comment>
<evidence type="ECO:0000256" key="3">
    <source>
        <dbReference type="ARBA" id="ARBA00022723"/>
    </source>
</evidence>
<dbReference type="PANTHER" id="PTHR42693:SF42">
    <property type="entry name" value="ARYLSULFATASE G"/>
    <property type="match status" value="1"/>
</dbReference>
<keyword evidence="4" id="KW-0732">Signal</keyword>
<organism evidence="8 9">
    <name type="scientific">Roseibacillus persicicus</name>
    <dbReference type="NCBI Taxonomy" id="454148"/>
    <lineage>
        <taxon>Bacteria</taxon>
        <taxon>Pseudomonadati</taxon>
        <taxon>Verrucomicrobiota</taxon>
        <taxon>Verrucomicrobiia</taxon>
        <taxon>Verrucomicrobiales</taxon>
        <taxon>Verrucomicrobiaceae</taxon>
        <taxon>Roseibacillus</taxon>
    </lineage>
</organism>
<reference evidence="8" key="1">
    <citation type="journal article" date="2014" name="Int. J. Syst. Evol. Microbiol.">
        <title>Complete genome sequence of Corynebacterium casei LMG S-19264T (=DSM 44701T), isolated from a smear-ripened cheese.</title>
        <authorList>
            <consortium name="US DOE Joint Genome Institute (JGI-PGF)"/>
            <person name="Walter F."/>
            <person name="Albersmeier A."/>
            <person name="Kalinowski J."/>
            <person name="Ruckert C."/>
        </authorList>
    </citation>
    <scope>NUCLEOTIDE SEQUENCE</scope>
    <source>
        <strain evidence="8">KCTC 12988</strain>
    </source>
</reference>
<dbReference type="RefSeq" id="WP_189569470.1">
    <property type="nucleotide sequence ID" value="NZ_BMXI01000006.1"/>
</dbReference>
<accession>A0A918TKF4</accession>
<evidence type="ECO:0000256" key="2">
    <source>
        <dbReference type="ARBA" id="ARBA00008779"/>
    </source>
</evidence>
<feature type="domain" description="Sulfatase N-terminal" evidence="7">
    <location>
        <begin position="20"/>
        <end position="363"/>
    </location>
</feature>
<dbReference type="SUPFAM" id="SSF53649">
    <property type="entry name" value="Alkaline phosphatase-like"/>
    <property type="match status" value="1"/>
</dbReference>
<evidence type="ECO:0000256" key="4">
    <source>
        <dbReference type="ARBA" id="ARBA00022729"/>
    </source>
</evidence>
<dbReference type="Gene3D" id="3.40.720.10">
    <property type="entry name" value="Alkaline Phosphatase, subunit A"/>
    <property type="match status" value="1"/>
</dbReference>
<dbReference type="Gene3D" id="3.30.1120.10">
    <property type="match status" value="1"/>
</dbReference>
<dbReference type="AlphaFoldDB" id="A0A918TKF4"/>
<comment type="similarity">
    <text evidence="2">Belongs to the sulfatase family.</text>
</comment>
<keyword evidence="3" id="KW-0479">Metal-binding</keyword>
<reference evidence="8" key="2">
    <citation type="submission" date="2020-09" db="EMBL/GenBank/DDBJ databases">
        <authorList>
            <person name="Sun Q."/>
            <person name="Kim S."/>
        </authorList>
    </citation>
    <scope>NUCLEOTIDE SEQUENCE</scope>
    <source>
        <strain evidence="8">KCTC 12988</strain>
    </source>
</reference>
<dbReference type="GO" id="GO:0004065">
    <property type="term" value="F:arylsulfatase activity"/>
    <property type="evidence" value="ECO:0007669"/>
    <property type="project" value="TreeGrafter"/>
</dbReference>
<evidence type="ECO:0000256" key="6">
    <source>
        <dbReference type="ARBA" id="ARBA00022837"/>
    </source>
</evidence>
<dbReference type="CDD" id="cd16144">
    <property type="entry name" value="ARS_like"/>
    <property type="match status" value="1"/>
</dbReference>
<keyword evidence="6" id="KW-0106">Calcium</keyword>
<evidence type="ECO:0000313" key="9">
    <source>
        <dbReference type="Proteomes" id="UP000644507"/>
    </source>
</evidence>
<dbReference type="Pfam" id="PF00884">
    <property type="entry name" value="Sulfatase"/>
    <property type="match status" value="1"/>
</dbReference>
<evidence type="ECO:0000256" key="1">
    <source>
        <dbReference type="ARBA" id="ARBA00001913"/>
    </source>
</evidence>
<evidence type="ECO:0000256" key="5">
    <source>
        <dbReference type="ARBA" id="ARBA00022801"/>
    </source>
</evidence>
<proteinExistence type="inferred from homology"/>
<dbReference type="GO" id="GO:0046872">
    <property type="term" value="F:metal ion binding"/>
    <property type="evidence" value="ECO:0007669"/>
    <property type="project" value="UniProtKB-KW"/>
</dbReference>
<keyword evidence="9" id="KW-1185">Reference proteome</keyword>
<evidence type="ECO:0000313" key="8">
    <source>
        <dbReference type="EMBL" id="GHC51150.1"/>
    </source>
</evidence>
<dbReference type="InterPro" id="IPR050738">
    <property type="entry name" value="Sulfatase"/>
</dbReference>
<evidence type="ECO:0000259" key="7">
    <source>
        <dbReference type="Pfam" id="PF00884"/>
    </source>
</evidence>
<name>A0A918TKF4_9BACT</name>
<comment type="cofactor">
    <cofactor evidence="1">
        <name>Ca(2+)</name>
        <dbReference type="ChEBI" id="CHEBI:29108"/>
    </cofactor>
</comment>
<dbReference type="EMBL" id="BMXI01000006">
    <property type="protein sequence ID" value="GHC51150.1"/>
    <property type="molecule type" value="Genomic_DNA"/>
</dbReference>
<sequence length="518" mass="58064">MKLPLLLLSLTVSLFAEKKPNIVFFLVDDLGIKDLSCEGSTFYETPNIDRLASESMRFTNGYSTCQVCSPSRASILTGQYPPRHGITAHIGAKVGEDWDRNDVLLPPEYVLHLPHEDTTLAEALKEGGYATWFFGKWHLGDKGSFPEDHGFTVNVAGNHHGSPPGGFFSPFTNTKIEKNPPAGTSLPLWLADQTSEQIVKQQQENPDQPFLAYLSFYSVHAPVQTTRELWKKYQEKAAQTPHKGDRFLVDRTLPVRQVQDSPIYAGMMETLDQAVAKVLDTIEAQELENDTIVIFTGDNGGVTAGDAYPTAALPLRGGKGRQWEGGLRAPFYVKVPGLTKANSTNPTPVIGTDFFPTLLDLAGLDLMPEQHADGISLKPLLAGKEIKDRALFWHYPHYGNQGGEPSSIVRQGDWKLIQYLEDRRLELYNLRNDIGEQNDVSKENPETVKALFALLEKFQKDTGATFPEQDSRYNAEKKKQQLHNLHTKKKEQLEKQHARYLAPDFQPNKTWWGSLPHD</sequence>
<dbReference type="InterPro" id="IPR000917">
    <property type="entry name" value="Sulfatase_N"/>
</dbReference>
<gene>
    <name evidence="8" type="primary">arsB</name>
    <name evidence="8" type="ORF">GCM10007100_16650</name>
</gene>
<dbReference type="Proteomes" id="UP000644507">
    <property type="component" value="Unassembled WGS sequence"/>
</dbReference>
<dbReference type="InterPro" id="IPR017850">
    <property type="entry name" value="Alkaline_phosphatase_core_sf"/>
</dbReference>
<keyword evidence="5" id="KW-0378">Hydrolase</keyword>